<dbReference type="InterPro" id="IPR050625">
    <property type="entry name" value="ParA/MinD_ATPase"/>
</dbReference>
<dbReference type="GO" id="GO:0005524">
    <property type="term" value="F:ATP binding"/>
    <property type="evidence" value="ECO:0007669"/>
    <property type="project" value="UniProtKB-KW"/>
</dbReference>
<reference evidence="4 5" key="1">
    <citation type="submission" date="2017-07" db="EMBL/GenBank/DDBJ databases">
        <title>Elstera cyanobacteriorum sp. nov., a novel bacterium isolated from cyanobacterial aggregates in a eutrophic lake.</title>
        <authorList>
            <person name="Cai H."/>
        </authorList>
    </citation>
    <scope>NUCLEOTIDE SEQUENCE [LARGE SCALE GENOMIC DNA]</scope>
    <source>
        <strain evidence="4 5">TH019</strain>
    </source>
</reference>
<evidence type="ECO:0000313" key="4">
    <source>
        <dbReference type="EMBL" id="OYQ18942.1"/>
    </source>
</evidence>
<dbReference type="OrthoDB" id="9816297at2"/>
<dbReference type="InterPro" id="IPR027417">
    <property type="entry name" value="P-loop_NTPase"/>
</dbReference>
<feature type="domain" description="CobQ/CobB/MinD/ParA nucleotide binding" evidence="3">
    <location>
        <begin position="16"/>
        <end position="234"/>
    </location>
</feature>
<gene>
    <name evidence="4" type="ORF">CHR90_11900</name>
</gene>
<proteinExistence type="predicted"/>
<organism evidence="4 5">
    <name type="scientific">Elstera cyanobacteriorum</name>
    <dbReference type="NCBI Taxonomy" id="2022747"/>
    <lineage>
        <taxon>Bacteria</taxon>
        <taxon>Pseudomonadati</taxon>
        <taxon>Pseudomonadota</taxon>
        <taxon>Alphaproteobacteria</taxon>
        <taxon>Rhodospirillales</taxon>
        <taxon>Rhodospirillaceae</taxon>
        <taxon>Elstera</taxon>
    </lineage>
</organism>
<dbReference type="InterPro" id="IPR025501">
    <property type="entry name" value="MinD_FleN"/>
</dbReference>
<dbReference type="Proteomes" id="UP000216361">
    <property type="component" value="Unassembled WGS sequence"/>
</dbReference>
<dbReference type="SUPFAM" id="SSF52540">
    <property type="entry name" value="P-loop containing nucleoside triphosphate hydrolases"/>
    <property type="match status" value="1"/>
</dbReference>
<dbReference type="InterPro" id="IPR033875">
    <property type="entry name" value="FlhG"/>
</dbReference>
<dbReference type="RefSeq" id="WP_094409206.1">
    <property type="nucleotide sequence ID" value="NZ_BMJZ01000001.1"/>
</dbReference>
<dbReference type="EMBL" id="NOXS01000032">
    <property type="protein sequence ID" value="OYQ18942.1"/>
    <property type="molecule type" value="Genomic_DNA"/>
</dbReference>
<dbReference type="Pfam" id="PF01656">
    <property type="entry name" value="CbiA"/>
    <property type="match status" value="1"/>
</dbReference>
<evidence type="ECO:0000256" key="1">
    <source>
        <dbReference type="ARBA" id="ARBA00022741"/>
    </source>
</evidence>
<dbReference type="GO" id="GO:0051782">
    <property type="term" value="P:negative regulation of cell division"/>
    <property type="evidence" value="ECO:0007669"/>
    <property type="project" value="TreeGrafter"/>
</dbReference>
<evidence type="ECO:0000256" key="2">
    <source>
        <dbReference type="ARBA" id="ARBA00022840"/>
    </source>
</evidence>
<evidence type="ECO:0000313" key="5">
    <source>
        <dbReference type="Proteomes" id="UP000216361"/>
    </source>
</evidence>
<dbReference type="Gene3D" id="3.40.50.300">
    <property type="entry name" value="P-loop containing nucleotide triphosphate hydrolases"/>
    <property type="match status" value="1"/>
</dbReference>
<dbReference type="GO" id="GO:0016887">
    <property type="term" value="F:ATP hydrolysis activity"/>
    <property type="evidence" value="ECO:0007669"/>
    <property type="project" value="TreeGrafter"/>
</dbReference>
<dbReference type="PANTHER" id="PTHR43384">
    <property type="entry name" value="SEPTUM SITE-DETERMINING PROTEIN MIND HOMOLOG, CHLOROPLASTIC-RELATED"/>
    <property type="match status" value="1"/>
</dbReference>
<keyword evidence="1" id="KW-0547">Nucleotide-binding</keyword>
<name>A0A255XPW6_9PROT</name>
<dbReference type="PIRSF" id="PIRSF003092">
    <property type="entry name" value="MinD"/>
    <property type="match status" value="1"/>
</dbReference>
<evidence type="ECO:0000259" key="3">
    <source>
        <dbReference type="Pfam" id="PF01656"/>
    </source>
</evidence>
<keyword evidence="5" id="KW-1185">Reference proteome</keyword>
<dbReference type="PANTHER" id="PTHR43384:SF4">
    <property type="entry name" value="CELLULOSE BIOSYNTHESIS PROTEIN BCSQ-RELATED"/>
    <property type="match status" value="1"/>
</dbReference>
<dbReference type="GO" id="GO:0005829">
    <property type="term" value="C:cytosol"/>
    <property type="evidence" value="ECO:0007669"/>
    <property type="project" value="TreeGrafter"/>
</dbReference>
<accession>A0A255XPW6</accession>
<dbReference type="CDD" id="cd02038">
    <property type="entry name" value="FlhG-like"/>
    <property type="match status" value="1"/>
</dbReference>
<keyword evidence="2" id="KW-0067">ATP-binding</keyword>
<dbReference type="InterPro" id="IPR002586">
    <property type="entry name" value="CobQ/CobB/MinD/ParA_Nub-bd_dom"/>
</dbReference>
<protein>
    <submittedName>
        <fullName evidence="4">Cobyrinic acid a,c-diamide synthase</fullName>
    </submittedName>
</protein>
<dbReference type="AlphaFoldDB" id="A0A255XPW6"/>
<sequence>MTQAPPPVPRKAPNLIAVASGKGGVGKTFFSISLATALARAGRKILLFDGDLGLANVDVQLGIVPQKDISWVIAGKAKLHQVIVPYGPGGFDVIAGRSGAGGLAALPPTRLQILAGDLADLAKKYDYVILDLGAGVDRLVRIMALPCGARIVVATAEPTSLTDAYAFIKVSLSDDPGADLRIVINQARTSGEGDKTYQTLGKACETFLKRTPTFLGSVRKDKRVLEAIRSQSPIFSKHPTSDVALDVEAVAARLMARSTAAE</sequence>
<dbReference type="GO" id="GO:0009898">
    <property type="term" value="C:cytoplasmic side of plasma membrane"/>
    <property type="evidence" value="ECO:0007669"/>
    <property type="project" value="TreeGrafter"/>
</dbReference>
<comment type="caution">
    <text evidence="4">The sequence shown here is derived from an EMBL/GenBank/DDBJ whole genome shotgun (WGS) entry which is preliminary data.</text>
</comment>